<gene>
    <name evidence="2" type="ORF">NCTC13063_00334</name>
</gene>
<feature type="signal peptide" evidence="1">
    <location>
        <begin position="1"/>
        <end position="23"/>
    </location>
</feature>
<sequence>MERKIKLILALAISCLSIVTVNAQDYPTISPNATFTDAEGHTEEGTSLSGSAPITVKLQANPTATDGWTPYYEWRFYTDNNTSPYLVRYEQNTDFTFNVAGSHRIICYAKFSKSGQTAIEVSNEEEPITISISESKLEMPNAFSPNGDGINDIYKAKAGYQSLVEFHAYIFNRWGQKLYEWDNPANGWDGTYKGKDVKQGVYFVLVKAKGADGRIFNIKKDVNLLRGYTEASTVTE</sequence>
<dbReference type="InterPro" id="IPR026341">
    <property type="entry name" value="T9SS_type_B"/>
</dbReference>
<protein>
    <submittedName>
        <fullName evidence="2">Gliding motility-associated C-terminal domain</fullName>
    </submittedName>
</protein>
<reference evidence="2 3" key="1">
    <citation type="submission" date="2018-06" db="EMBL/GenBank/DDBJ databases">
        <authorList>
            <consortium name="Pathogen Informatics"/>
            <person name="Doyle S."/>
        </authorList>
    </citation>
    <scope>NUCLEOTIDE SEQUENCE [LARGE SCALE GENOMIC DNA]</scope>
    <source>
        <strain evidence="2 3">NCTC13063</strain>
    </source>
</reference>
<evidence type="ECO:0000313" key="3">
    <source>
        <dbReference type="Proteomes" id="UP000255283"/>
    </source>
</evidence>
<evidence type="ECO:0000256" key="1">
    <source>
        <dbReference type="SAM" id="SignalP"/>
    </source>
</evidence>
<accession>A0AAQ1ZHN5</accession>
<dbReference type="AlphaFoldDB" id="A0AAQ1ZHN5"/>
<dbReference type="RefSeq" id="WP_115153065.1">
    <property type="nucleotide sequence ID" value="NZ_DBFWLE010000008.1"/>
</dbReference>
<dbReference type="EMBL" id="UGTJ01000001">
    <property type="protein sequence ID" value="SUB79079.1"/>
    <property type="molecule type" value="Genomic_DNA"/>
</dbReference>
<organism evidence="2 3">
    <name type="scientific">Segatella buccae</name>
    <dbReference type="NCBI Taxonomy" id="28126"/>
    <lineage>
        <taxon>Bacteria</taxon>
        <taxon>Pseudomonadati</taxon>
        <taxon>Bacteroidota</taxon>
        <taxon>Bacteroidia</taxon>
        <taxon>Bacteroidales</taxon>
        <taxon>Prevotellaceae</taxon>
        <taxon>Segatella</taxon>
    </lineage>
</organism>
<dbReference type="Pfam" id="PF13585">
    <property type="entry name" value="CHU_C"/>
    <property type="match status" value="1"/>
</dbReference>
<proteinExistence type="predicted"/>
<dbReference type="Proteomes" id="UP000255283">
    <property type="component" value="Unassembled WGS sequence"/>
</dbReference>
<name>A0AAQ1ZHN5_9BACT</name>
<keyword evidence="1" id="KW-0732">Signal</keyword>
<feature type="chain" id="PRO_5042896397" evidence="1">
    <location>
        <begin position="24"/>
        <end position="236"/>
    </location>
</feature>
<evidence type="ECO:0000313" key="2">
    <source>
        <dbReference type="EMBL" id="SUB79079.1"/>
    </source>
</evidence>
<dbReference type="NCBIfam" id="TIGR04131">
    <property type="entry name" value="Bac_Flav_CTERM"/>
    <property type="match status" value="1"/>
</dbReference>
<comment type="caution">
    <text evidence="2">The sequence shown here is derived from an EMBL/GenBank/DDBJ whole genome shotgun (WGS) entry which is preliminary data.</text>
</comment>